<gene>
    <name evidence="4" type="ORF">SU7_0518</name>
</gene>
<dbReference type="SMART" id="SM00594">
    <property type="entry name" value="UAS"/>
    <property type="match status" value="1"/>
</dbReference>
<evidence type="ECO:0000313" key="4">
    <source>
        <dbReference type="EMBL" id="EJS44363.1"/>
    </source>
</evidence>
<evidence type="ECO:0000256" key="2">
    <source>
        <dbReference type="SAM" id="Phobius"/>
    </source>
</evidence>
<dbReference type="AlphaFoldDB" id="J8Q3V9"/>
<evidence type="ECO:0000256" key="1">
    <source>
        <dbReference type="SAM" id="MobiDB-lite"/>
    </source>
</evidence>
<dbReference type="InterPro" id="IPR036249">
    <property type="entry name" value="Thioredoxin-like_sf"/>
</dbReference>
<feature type="compositionally biased region" description="Polar residues" evidence="1">
    <location>
        <begin position="117"/>
        <end position="144"/>
    </location>
</feature>
<dbReference type="PANTHER" id="PTHR23322:SF103">
    <property type="entry name" value="UBX DOMAIN-CONTAINING PROTEIN 3"/>
    <property type="match status" value="1"/>
</dbReference>
<comment type="caution">
    <text evidence="4">The sequence shown here is derived from an EMBL/GenBank/DDBJ whole genome shotgun (WGS) entry which is preliminary data.</text>
</comment>
<feature type="region of interest" description="Disordered" evidence="1">
    <location>
        <begin position="302"/>
        <end position="335"/>
    </location>
</feature>
<keyword evidence="2" id="KW-0812">Transmembrane</keyword>
<feature type="region of interest" description="Disordered" evidence="1">
    <location>
        <begin position="21"/>
        <end position="51"/>
    </location>
</feature>
<keyword evidence="2" id="KW-0472">Membrane</keyword>
<dbReference type="SUPFAM" id="SSF54236">
    <property type="entry name" value="Ubiquitin-like"/>
    <property type="match status" value="1"/>
</dbReference>
<evidence type="ECO:0000313" key="5">
    <source>
        <dbReference type="Proteomes" id="UP000006968"/>
    </source>
</evidence>
<dbReference type="InterPro" id="IPR001012">
    <property type="entry name" value="UBX_dom"/>
</dbReference>
<keyword evidence="5" id="KW-1185">Reference proteome</keyword>
<dbReference type="OrthoDB" id="1026733at2759"/>
<dbReference type="PANTHER" id="PTHR23322">
    <property type="entry name" value="FAS-ASSOCIATED PROTEIN"/>
    <property type="match status" value="1"/>
</dbReference>
<feature type="compositionally biased region" description="Basic and acidic residues" evidence="1">
    <location>
        <begin position="308"/>
        <end position="335"/>
    </location>
</feature>
<dbReference type="HOGENOM" id="CLU_020031_0_0_1"/>
<protein>
    <submittedName>
        <fullName evidence="4">Ubx3p</fullName>
    </submittedName>
</protein>
<dbReference type="EMBL" id="ALIE01000036">
    <property type="protein sequence ID" value="EJS44363.1"/>
    <property type="molecule type" value="Genomic_DNA"/>
</dbReference>
<feature type="region of interest" description="Disordered" evidence="1">
    <location>
        <begin position="116"/>
        <end position="144"/>
    </location>
</feature>
<proteinExistence type="predicted"/>
<dbReference type="GO" id="GO:0036503">
    <property type="term" value="P:ERAD pathway"/>
    <property type="evidence" value="ECO:0007669"/>
    <property type="project" value="TreeGrafter"/>
</dbReference>
<dbReference type="SMART" id="SM00166">
    <property type="entry name" value="UBX"/>
    <property type="match status" value="1"/>
</dbReference>
<evidence type="ECO:0000259" key="3">
    <source>
        <dbReference type="PROSITE" id="PS50033"/>
    </source>
</evidence>
<dbReference type="GO" id="GO:0005783">
    <property type="term" value="C:endoplasmic reticulum"/>
    <property type="evidence" value="ECO:0007669"/>
    <property type="project" value="TreeGrafter"/>
</dbReference>
<reference evidence="4 5" key="1">
    <citation type="journal article" date="2013" name="BMC Genomics">
        <title>High quality de novo sequencing and assembly of the Saccharomyces arboricolus genome.</title>
        <authorList>
            <person name="Liti G."/>
            <person name="Nguyen Ba A.N."/>
            <person name="Blythe M."/>
            <person name="Mueller C.A."/>
            <person name="Bergstroem A."/>
            <person name="Cubillos F.A."/>
            <person name="Dafhnis-Calas F."/>
            <person name="Khoshraftar S."/>
            <person name="Malla S."/>
            <person name="Mehta N."/>
            <person name="Siow C.C."/>
            <person name="Warringer J."/>
            <person name="Moses A.M."/>
            <person name="Louis E.J."/>
            <person name="Nieduszynski C.A."/>
        </authorList>
    </citation>
    <scope>NUCLEOTIDE SEQUENCE [LARGE SCALE GENOMIC DNA]</scope>
    <source>
        <strain evidence="5">H-6 / AS 2.3317 / CBS 10644</strain>
    </source>
</reference>
<organism evidence="4 5">
    <name type="scientific">Saccharomyces arboricola (strain H-6 / AS 2.3317 / CBS 10644)</name>
    <name type="common">Yeast</name>
    <dbReference type="NCBI Taxonomy" id="1160507"/>
    <lineage>
        <taxon>Eukaryota</taxon>
        <taxon>Fungi</taxon>
        <taxon>Dikarya</taxon>
        <taxon>Ascomycota</taxon>
        <taxon>Saccharomycotina</taxon>
        <taxon>Saccharomycetes</taxon>
        <taxon>Saccharomycetales</taxon>
        <taxon>Saccharomycetaceae</taxon>
        <taxon>Saccharomyces</taxon>
    </lineage>
</organism>
<accession>J8Q3V9</accession>
<feature type="transmembrane region" description="Helical" evidence="2">
    <location>
        <begin position="56"/>
        <end position="76"/>
    </location>
</feature>
<dbReference type="Gene3D" id="3.40.30.10">
    <property type="entry name" value="Glutaredoxin"/>
    <property type="match status" value="1"/>
</dbReference>
<dbReference type="Gene3D" id="3.10.20.90">
    <property type="entry name" value="Phosphatidylinositol 3-kinase Catalytic Subunit, Chain A, domain 1"/>
    <property type="match status" value="1"/>
</dbReference>
<dbReference type="InterPro" id="IPR029071">
    <property type="entry name" value="Ubiquitin-like_domsf"/>
</dbReference>
<dbReference type="InterPro" id="IPR006577">
    <property type="entry name" value="UAS"/>
</dbReference>
<keyword evidence="2" id="KW-1133">Transmembrane helix</keyword>
<dbReference type="CDD" id="cd01767">
    <property type="entry name" value="UBX"/>
    <property type="match status" value="1"/>
</dbReference>
<feature type="domain" description="UBX" evidence="3">
    <location>
        <begin position="357"/>
        <end position="456"/>
    </location>
</feature>
<dbReference type="SUPFAM" id="SSF52833">
    <property type="entry name" value="Thioredoxin-like"/>
    <property type="match status" value="1"/>
</dbReference>
<dbReference type="GO" id="GO:0043130">
    <property type="term" value="F:ubiquitin binding"/>
    <property type="evidence" value="ECO:0007669"/>
    <property type="project" value="TreeGrafter"/>
</dbReference>
<dbReference type="PROSITE" id="PS50033">
    <property type="entry name" value="UBX"/>
    <property type="match status" value="1"/>
</dbReference>
<sequence>MDIFRQTFGNNDESFIRIPGAFNEEPSLDGNGGRTEDQNNNTNEPTERRNERSKSVLHFLFQTPVIVLYYLLNFIIRSSRLLKPLLRFNGFYKRKHNRLLDHSSQLNRLLENLENESQAVTSPDTNGNTDDASNSEDASNNQSSGVQFSFGSLYNPENGTLSKSVMQNSYTELLDNCGEQVKFGVIYLHDPLLDNHMDYVNKILCSETFVNMVKKYQVLLWYGDVTTSEGLQVSNALKIRQYPLLGIISLKAEKKIELIARIEGSITNYMPQDLETIFSKSYPRLIQIRQQRQNVEMQRLIRQQQDSRYQDSLRRDQQRETERLQETQREQTARERETLKQQWLLWRKRQLKPEPLSGEDASKVAIRLEDGQRLVRKFNATLPTEEIYAFVELQLHGLLDSEEQALPVEEPAAYQHHYDFKLIIPVPRRDLDLSTTISDVSGIYPSGNVVMERLNE</sequence>
<dbReference type="Proteomes" id="UP000006968">
    <property type="component" value="Chromosome IV"/>
</dbReference>
<dbReference type="Pfam" id="PF00789">
    <property type="entry name" value="UBX"/>
    <property type="match status" value="1"/>
</dbReference>
<name>J8Q3V9_SACAR</name>
<dbReference type="InterPro" id="IPR050730">
    <property type="entry name" value="UBX_domain-protein"/>
</dbReference>